<feature type="domain" description="[2Fe-2S]-binding" evidence="6">
    <location>
        <begin position="83"/>
        <end position="170"/>
    </location>
</feature>
<dbReference type="InterPro" id="IPR002888">
    <property type="entry name" value="2Fe-2S-bd"/>
</dbReference>
<comment type="caution">
    <text evidence="7">The sequence shown here is derived from an EMBL/GenBank/DDBJ whole genome shotgun (WGS) entry which is preliminary data.</text>
</comment>
<evidence type="ECO:0000256" key="5">
    <source>
        <dbReference type="SAM" id="MobiDB-lite"/>
    </source>
</evidence>
<dbReference type="InterPro" id="IPR006058">
    <property type="entry name" value="2Fe2S_fd_BS"/>
</dbReference>
<evidence type="ECO:0000256" key="2">
    <source>
        <dbReference type="ARBA" id="ARBA00022723"/>
    </source>
</evidence>
<dbReference type="PANTHER" id="PTHR44379:SF6">
    <property type="entry name" value="BLR6046 PROTEIN"/>
    <property type="match status" value="1"/>
</dbReference>
<keyword evidence="1" id="KW-0001">2Fe-2S</keyword>
<evidence type="ECO:0000256" key="4">
    <source>
        <dbReference type="ARBA" id="ARBA00023014"/>
    </source>
</evidence>
<evidence type="ECO:0000313" key="8">
    <source>
        <dbReference type="Proteomes" id="UP000749040"/>
    </source>
</evidence>
<keyword evidence="4" id="KW-0411">Iron-sulfur</keyword>
<evidence type="ECO:0000313" key="7">
    <source>
        <dbReference type="EMBL" id="MBM9507911.1"/>
    </source>
</evidence>
<dbReference type="InterPro" id="IPR036010">
    <property type="entry name" value="2Fe-2S_ferredoxin-like_sf"/>
</dbReference>
<protein>
    <submittedName>
        <fullName evidence="7">(2Fe-2S)-binding protein</fullName>
    </submittedName>
</protein>
<keyword evidence="2" id="KW-0479">Metal-binding</keyword>
<keyword evidence="3" id="KW-0408">Iron</keyword>
<evidence type="ECO:0000256" key="1">
    <source>
        <dbReference type="ARBA" id="ARBA00022714"/>
    </source>
</evidence>
<dbReference type="PANTHER" id="PTHR44379">
    <property type="entry name" value="OXIDOREDUCTASE WITH IRON-SULFUR SUBUNIT"/>
    <property type="match status" value="1"/>
</dbReference>
<dbReference type="SUPFAM" id="SSF54292">
    <property type="entry name" value="2Fe-2S ferredoxin-like"/>
    <property type="match status" value="1"/>
</dbReference>
<dbReference type="InterPro" id="IPR051452">
    <property type="entry name" value="Diverse_Oxidoreductases"/>
</dbReference>
<dbReference type="SUPFAM" id="SSF47741">
    <property type="entry name" value="CO dehydrogenase ISP C-domain like"/>
    <property type="match status" value="1"/>
</dbReference>
<name>A0ABS2TZI9_9ACTN</name>
<feature type="region of interest" description="Disordered" evidence="5">
    <location>
        <begin position="1"/>
        <end position="22"/>
    </location>
</feature>
<organism evidence="7 8">
    <name type="scientific">Actinacidiphila acididurans</name>
    <dbReference type="NCBI Taxonomy" id="2784346"/>
    <lineage>
        <taxon>Bacteria</taxon>
        <taxon>Bacillati</taxon>
        <taxon>Actinomycetota</taxon>
        <taxon>Actinomycetes</taxon>
        <taxon>Kitasatosporales</taxon>
        <taxon>Streptomycetaceae</taxon>
        <taxon>Actinacidiphila</taxon>
    </lineage>
</organism>
<evidence type="ECO:0000256" key="3">
    <source>
        <dbReference type="ARBA" id="ARBA00023004"/>
    </source>
</evidence>
<sequence>MPTRAVRLNGSEVTADYESAGTGTSQASEPLLYWLRDRLDQHGPRFGCGIAQCGACTVLLDGAATRSCVRQMHTVADEADIRTLDGLAAPGGEPHPLQRAFTALQAAQCGFCANGLIMGSLAWLESRIAAGNNAVPTEQEIKDFLSGASPDNTRNYLCRCGTHTRIVAAVGAAAKEMIG</sequence>
<dbReference type="PROSITE" id="PS00197">
    <property type="entry name" value="2FE2S_FER_1"/>
    <property type="match status" value="1"/>
</dbReference>
<gene>
    <name evidence="7" type="ORF">ITX44_25830</name>
</gene>
<dbReference type="Proteomes" id="UP000749040">
    <property type="component" value="Unassembled WGS sequence"/>
</dbReference>
<dbReference type="Pfam" id="PF01799">
    <property type="entry name" value="Fer2_2"/>
    <property type="match status" value="1"/>
</dbReference>
<dbReference type="RefSeq" id="WP_205359785.1">
    <property type="nucleotide sequence ID" value="NZ_JADKYB010000015.1"/>
</dbReference>
<dbReference type="EMBL" id="JADKYB010000015">
    <property type="protein sequence ID" value="MBM9507911.1"/>
    <property type="molecule type" value="Genomic_DNA"/>
</dbReference>
<accession>A0ABS2TZI9</accession>
<evidence type="ECO:0000259" key="6">
    <source>
        <dbReference type="Pfam" id="PF01799"/>
    </source>
</evidence>
<dbReference type="Gene3D" id="1.10.150.120">
    <property type="entry name" value="[2Fe-2S]-binding domain"/>
    <property type="match status" value="1"/>
</dbReference>
<keyword evidence="8" id="KW-1185">Reference proteome</keyword>
<dbReference type="InterPro" id="IPR036884">
    <property type="entry name" value="2Fe-2S-bd_dom_sf"/>
</dbReference>
<proteinExistence type="predicted"/>
<dbReference type="InterPro" id="IPR012675">
    <property type="entry name" value="Beta-grasp_dom_sf"/>
</dbReference>
<reference evidence="7 8" key="1">
    <citation type="submission" date="2021-01" db="EMBL/GenBank/DDBJ databases">
        <title>Streptomyces acididurans sp. nov., isolated from a peat swamp forest soil.</title>
        <authorList>
            <person name="Chantavorakit T."/>
            <person name="Duangmal K."/>
        </authorList>
    </citation>
    <scope>NUCLEOTIDE SEQUENCE [LARGE SCALE GENOMIC DNA]</scope>
    <source>
        <strain evidence="7 8">KK5PA1</strain>
    </source>
</reference>
<dbReference type="Gene3D" id="3.10.20.30">
    <property type="match status" value="1"/>
</dbReference>